<feature type="region of interest" description="Disordered" evidence="3">
    <location>
        <begin position="92"/>
        <end position="129"/>
    </location>
</feature>
<sequence length="397" mass="43836">MVAKANMDDSKSLTKALLKGDTTNVDSTLDNLFKSSAGPTKQATAPPPAAAAALIAKKDISKLSKRKQKQALAERAEQAAIKARALSSLPPLKRKRKADVLETSDEKPEEEEEKKADSNAQERKVVDEKEKNERTIFIGNVPVACCEEKSKSRALKRAFATYGAIESMRFRSTAFSETLPRKAAFIAKKFHDNRSVTNAYIVYKTKESADKALAMNGQVFMEKHLRVDNAANPKPHDRKRSVFVGSLPFDAEEEELWKFFADCGAIDNVRLIRDKKTNIGKGIGYVQFTRRAAVDLALALDDKPLRDNHTLRIQRCKDQIPKPTTAAAATAEAAGKRLRKKEGAKAMNATKGSKAPGDKKSRHRKALNVFEGARASKSTGNKFKIGKTSSNKKQKRH</sequence>
<dbReference type="EMBL" id="JARTCD010000018">
    <property type="protein sequence ID" value="KAJ8659455.1"/>
    <property type="molecule type" value="Genomic_DNA"/>
</dbReference>
<evidence type="ECO:0000259" key="4">
    <source>
        <dbReference type="PROSITE" id="PS50102"/>
    </source>
</evidence>
<dbReference type="InterPro" id="IPR050502">
    <property type="entry name" value="Euk_RNA-bind_prot"/>
</dbReference>
<dbReference type="InterPro" id="IPR012677">
    <property type="entry name" value="Nucleotide-bd_a/b_plait_sf"/>
</dbReference>
<keyword evidence="1 2" id="KW-0694">RNA-binding</keyword>
<dbReference type="InterPro" id="IPR034221">
    <property type="entry name" value="RBM34_RRM2"/>
</dbReference>
<dbReference type="InterPro" id="IPR035979">
    <property type="entry name" value="RBD_domain_sf"/>
</dbReference>
<protein>
    <recommendedName>
        <fullName evidence="4">RRM domain-containing protein</fullName>
    </recommendedName>
</protein>
<organism evidence="5 6">
    <name type="scientific">Lichtheimia ornata</name>
    <dbReference type="NCBI Taxonomy" id="688661"/>
    <lineage>
        <taxon>Eukaryota</taxon>
        <taxon>Fungi</taxon>
        <taxon>Fungi incertae sedis</taxon>
        <taxon>Mucoromycota</taxon>
        <taxon>Mucoromycotina</taxon>
        <taxon>Mucoromycetes</taxon>
        <taxon>Mucorales</taxon>
        <taxon>Lichtheimiaceae</taxon>
        <taxon>Lichtheimia</taxon>
    </lineage>
</organism>
<proteinExistence type="predicted"/>
<keyword evidence="6" id="KW-1185">Reference proteome</keyword>
<evidence type="ECO:0000256" key="3">
    <source>
        <dbReference type="SAM" id="MobiDB-lite"/>
    </source>
</evidence>
<dbReference type="SUPFAM" id="SSF54928">
    <property type="entry name" value="RNA-binding domain, RBD"/>
    <property type="match status" value="2"/>
</dbReference>
<dbReference type="Pfam" id="PF00076">
    <property type="entry name" value="RRM_1"/>
    <property type="match status" value="1"/>
</dbReference>
<dbReference type="RefSeq" id="XP_058344368.1">
    <property type="nucleotide sequence ID" value="XM_058484869.1"/>
</dbReference>
<dbReference type="SMART" id="SM00360">
    <property type="entry name" value="RRM"/>
    <property type="match status" value="2"/>
</dbReference>
<dbReference type="GO" id="GO:0003729">
    <property type="term" value="F:mRNA binding"/>
    <property type="evidence" value="ECO:0007669"/>
    <property type="project" value="TreeGrafter"/>
</dbReference>
<feature type="compositionally biased region" description="Basic and acidic residues" evidence="3">
    <location>
        <begin position="113"/>
        <end position="129"/>
    </location>
</feature>
<evidence type="ECO:0000313" key="5">
    <source>
        <dbReference type="EMBL" id="KAJ8659455.1"/>
    </source>
</evidence>
<comment type="caution">
    <text evidence="5">The sequence shown here is derived from an EMBL/GenBank/DDBJ whole genome shotgun (WGS) entry which is preliminary data.</text>
</comment>
<feature type="region of interest" description="Disordered" evidence="3">
    <location>
        <begin position="19"/>
        <end position="50"/>
    </location>
</feature>
<gene>
    <name evidence="5" type="ORF">O0I10_004820</name>
</gene>
<dbReference type="AlphaFoldDB" id="A0AAD7V5Z8"/>
<dbReference type="InterPro" id="IPR000504">
    <property type="entry name" value="RRM_dom"/>
</dbReference>
<evidence type="ECO:0000313" key="6">
    <source>
        <dbReference type="Proteomes" id="UP001234581"/>
    </source>
</evidence>
<dbReference type="PROSITE" id="PS50102">
    <property type="entry name" value="RRM"/>
    <property type="match status" value="2"/>
</dbReference>
<feature type="region of interest" description="Disordered" evidence="3">
    <location>
        <begin position="322"/>
        <end position="397"/>
    </location>
</feature>
<dbReference type="PANTHER" id="PTHR48025">
    <property type="entry name" value="OS02G0815200 PROTEIN"/>
    <property type="match status" value="1"/>
</dbReference>
<dbReference type="Proteomes" id="UP001234581">
    <property type="component" value="Unassembled WGS sequence"/>
</dbReference>
<accession>A0AAD7V5Z8</accession>
<feature type="compositionally biased region" description="Polar residues" evidence="3">
    <location>
        <begin position="21"/>
        <end position="42"/>
    </location>
</feature>
<feature type="domain" description="RRM" evidence="4">
    <location>
        <begin position="134"/>
        <end position="232"/>
    </location>
</feature>
<feature type="domain" description="RRM" evidence="4">
    <location>
        <begin position="240"/>
        <end position="318"/>
    </location>
</feature>
<name>A0AAD7V5Z8_9FUNG</name>
<dbReference type="Gene3D" id="3.30.70.330">
    <property type="match status" value="2"/>
</dbReference>
<evidence type="ECO:0000256" key="2">
    <source>
        <dbReference type="PROSITE-ProRule" id="PRU00176"/>
    </source>
</evidence>
<dbReference type="PANTHER" id="PTHR48025:SF1">
    <property type="entry name" value="RRM DOMAIN-CONTAINING PROTEIN"/>
    <property type="match status" value="1"/>
</dbReference>
<reference evidence="5 6" key="1">
    <citation type="submission" date="2023-03" db="EMBL/GenBank/DDBJ databases">
        <title>Genome sequence of Lichtheimia ornata CBS 291.66.</title>
        <authorList>
            <person name="Mohabir J.T."/>
            <person name="Shea T.P."/>
            <person name="Kurbessoian T."/>
            <person name="Berby B."/>
            <person name="Fontaine J."/>
            <person name="Livny J."/>
            <person name="Gnirke A."/>
            <person name="Stajich J.E."/>
            <person name="Cuomo C.A."/>
        </authorList>
    </citation>
    <scope>NUCLEOTIDE SEQUENCE [LARGE SCALE GENOMIC DNA]</scope>
    <source>
        <strain evidence="5">CBS 291.66</strain>
    </source>
</reference>
<feature type="compositionally biased region" description="Polar residues" evidence="3">
    <location>
        <begin position="376"/>
        <end position="389"/>
    </location>
</feature>
<dbReference type="CDD" id="cd12395">
    <property type="entry name" value="RRM2_RBM34"/>
    <property type="match status" value="1"/>
</dbReference>
<evidence type="ECO:0000256" key="1">
    <source>
        <dbReference type="ARBA" id="ARBA00022884"/>
    </source>
</evidence>
<dbReference type="GeneID" id="83212233"/>
<feature type="compositionally biased region" description="Low complexity" evidence="3">
    <location>
        <begin position="324"/>
        <end position="333"/>
    </location>
</feature>